<dbReference type="InterPro" id="IPR053138">
    <property type="entry name" value="N-alpha-Ac-DABA_deacetylase"/>
</dbReference>
<dbReference type="GO" id="GO:0016788">
    <property type="term" value="F:hydrolase activity, acting on ester bonds"/>
    <property type="evidence" value="ECO:0007669"/>
    <property type="project" value="InterPro"/>
</dbReference>
<evidence type="ECO:0000313" key="8">
    <source>
        <dbReference type="Proteomes" id="UP000198131"/>
    </source>
</evidence>
<protein>
    <recommendedName>
        <fullName evidence="6">Succinylglutamate desuccinylase/Aspartoacylase catalytic domain-containing protein</fullName>
    </recommendedName>
</protein>
<dbReference type="PIRSF" id="PIRSF039012">
    <property type="entry name" value="ASP"/>
    <property type="match status" value="1"/>
</dbReference>
<proteinExistence type="predicted"/>
<feature type="compositionally biased region" description="Basic and acidic residues" evidence="5">
    <location>
        <begin position="335"/>
        <end position="344"/>
    </location>
</feature>
<evidence type="ECO:0000256" key="4">
    <source>
        <dbReference type="ARBA" id="ARBA00022833"/>
    </source>
</evidence>
<dbReference type="CDD" id="cd06251">
    <property type="entry name" value="M14_ASTE_ASPA-like"/>
    <property type="match status" value="1"/>
</dbReference>
<feature type="region of interest" description="Disordered" evidence="5">
    <location>
        <begin position="328"/>
        <end position="353"/>
    </location>
</feature>
<dbReference type="RefSeq" id="WP_245815347.1">
    <property type="nucleotide sequence ID" value="NZ_FYEW01000001.1"/>
</dbReference>
<keyword evidence="8" id="KW-1185">Reference proteome</keyword>
<evidence type="ECO:0000256" key="1">
    <source>
        <dbReference type="ARBA" id="ARBA00001947"/>
    </source>
</evidence>
<gene>
    <name evidence="7" type="ORF">SAMN06265337_2208</name>
</gene>
<evidence type="ECO:0000256" key="5">
    <source>
        <dbReference type="SAM" id="MobiDB-lite"/>
    </source>
</evidence>
<name>A0A212TQL2_9BACT</name>
<dbReference type="Pfam" id="PF24827">
    <property type="entry name" value="AstE_AspA_cat"/>
    <property type="match status" value="1"/>
</dbReference>
<dbReference type="PANTHER" id="PTHR37326:SF2">
    <property type="entry name" value="SUCCINYLGLUTAMATE DESUCCINYLASE_ASPARTOACYLASE FAMILY PROTEIN"/>
    <property type="match status" value="1"/>
</dbReference>
<evidence type="ECO:0000313" key="7">
    <source>
        <dbReference type="EMBL" id="SNC68190.1"/>
    </source>
</evidence>
<dbReference type="GO" id="GO:0016811">
    <property type="term" value="F:hydrolase activity, acting on carbon-nitrogen (but not peptide) bonds, in linear amides"/>
    <property type="evidence" value="ECO:0007669"/>
    <property type="project" value="InterPro"/>
</dbReference>
<evidence type="ECO:0000256" key="2">
    <source>
        <dbReference type="ARBA" id="ARBA00022723"/>
    </source>
</evidence>
<evidence type="ECO:0000256" key="3">
    <source>
        <dbReference type="ARBA" id="ARBA00022801"/>
    </source>
</evidence>
<dbReference type="Gene3D" id="3.40.630.10">
    <property type="entry name" value="Zn peptidases"/>
    <property type="match status" value="1"/>
</dbReference>
<accession>A0A212TQL2</accession>
<dbReference type="Proteomes" id="UP000198131">
    <property type="component" value="Unassembled WGS sequence"/>
</dbReference>
<reference evidence="8" key="1">
    <citation type="submission" date="2017-06" db="EMBL/GenBank/DDBJ databases">
        <authorList>
            <person name="Varghese N."/>
            <person name="Submissions S."/>
        </authorList>
    </citation>
    <scope>NUCLEOTIDE SEQUENCE [LARGE SCALE GENOMIC DNA]</scope>
    <source>
        <strain evidence="8">DSM 11116</strain>
    </source>
</reference>
<dbReference type="PANTHER" id="PTHR37326">
    <property type="entry name" value="BLL3975 PROTEIN"/>
    <property type="match status" value="1"/>
</dbReference>
<keyword evidence="3" id="KW-0378">Hydrolase</keyword>
<comment type="cofactor">
    <cofactor evidence="1">
        <name>Zn(2+)</name>
        <dbReference type="ChEBI" id="CHEBI:29105"/>
    </cofactor>
</comment>
<evidence type="ECO:0000259" key="6">
    <source>
        <dbReference type="Pfam" id="PF24827"/>
    </source>
</evidence>
<dbReference type="AlphaFoldDB" id="A0A212TQL2"/>
<dbReference type="SUPFAM" id="SSF53187">
    <property type="entry name" value="Zn-dependent exopeptidases"/>
    <property type="match status" value="1"/>
</dbReference>
<dbReference type="GO" id="GO:0046872">
    <property type="term" value="F:metal ion binding"/>
    <property type="evidence" value="ECO:0007669"/>
    <property type="project" value="UniProtKB-KW"/>
</dbReference>
<sequence length="353" mass="38597">MLTDFSAAPADLVLNGLVIKPGQRVLTRLVISRLPSGTVIDIPVHVFRSTEPGPTVLLLAGMHGDEVNGIETIRRMVRRDQLRPLRGTIIAIPILNIYGFLNFSREVPDGKDVNRSFPGNPRGSLASRVAHRFMREIMPLIDYGIDFHTGGAARANISQVRCLLHQDAETDALAAAFAAPFTLHAALRSGSLRETAMQEGRRIIVYETGESLRLDENGIELAIAGTFRVLHHLGMVETAVPAAASSVVCMRSTWLRARYAGLFRTDVHLGDYIEKGQVYGSVADPYGEHAVRLESPVAGYIIGLNHMPVVNQGDALVHVGRTDLSPSRADLATPFEEKPMKPLEVDESDEDEL</sequence>
<keyword evidence="2" id="KW-0479">Metal-binding</keyword>
<organism evidence="7 8">
    <name type="scientific">Hymenobacter gelipurpurascens</name>
    <dbReference type="NCBI Taxonomy" id="89968"/>
    <lineage>
        <taxon>Bacteria</taxon>
        <taxon>Pseudomonadati</taxon>
        <taxon>Bacteroidota</taxon>
        <taxon>Cytophagia</taxon>
        <taxon>Cytophagales</taxon>
        <taxon>Hymenobacteraceae</taxon>
        <taxon>Hymenobacter</taxon>
    </lineage>
</organism>
<dbReference type="InterPro" id="IPR043795">
    <property type="entry name" value="N-alpha-Ac-DABA-like"/>
</dbReference>
<feature type="domain" description="Succinylglutamate desuccinylase/Aspartoacylase catalytic" evidence="6">
    <location>
        <begin position="52"/>
        <end position="233"/>
    </location>
</feature>
<dbReference type="EMBL" id="FYEW01000001">
    <property type="protein sequence ID" value="SNC68190.1"/>
    <property type="molecule type" value="Genomic_DNA"/>
</dbReference>
<dbReference type="InterPro" id="IPR055438">
    <property type="entry name" value="AstE_AspA_cat"/>
</dbReference>
<keyword evidence="4" id="KW-0862">Zinc</keyword>